<keyword evidence="2" id="KW-0677">Repeat</keyword>
<dbReference type="InterPro" id="IPR015915">
    <property type="entry name" value="Kelch-typ_b-propeller"/>
</dbReference>
<accession>R7TZJ3</accession>
<dbReference type="EnsemblMetazoa" id="CapteT197724">
    <property type="protein sequence ID" value="CapteP197724"/>
    <property type="gene ID" value="CapteG197724"/>
</dbReference>
<dbReference type="Gene3D" id="2.120.10.80">
    <property type="entry name" value="Kelch-type beta propeller"/>
    <property type="match status" value="1"/>
</dbReference>
<reference evidence="5" key="3">
    <citation type="submission" date="2015-06" db="UniProtKB">
        <authorList>
            <consortium name="EnsemblMetazoa"/>
        </authorList>
    </citation>
    <scope>IDENTIFICATION</scope>
</reference>
<dbReference type="InterPro" id="IPR011333">
    <property type="entry name" value="SKP1/BTB/POZ_sf"/>
</dbReference>
<proteinExistence type="predicted"/>
<evidence type="ECO:0000313" key="6">
    <source>
        <dbReference type="Proteomes" id="UP000014760"/>
    </source>
</evidence>
<dbReference type="AlphaFoldDB" id="R7TZJ3"/>
<dbReference type="PROSITE" id="PS50097">
    <property type="entry name" value="BTB"/>
    <property type="match status" value="1"/>
</dbReference>
<evidence type="ECO:0000259" key="3">
    <source>
        <dbReference type="PROSITE" id="PS50097"/>
    </source>
</evidence>
<feature type="domain" description="BTB" evidence="3">
    <location>
        <begin position="61"/>
        <end position="119"/>
    </location>
</feature>
<gene>
    <name evidence="4" type="ORF">CAPTEDRAFT_197724</name>
</gene>
<protein>
    <recommendedName>
        <fullName evidence="3">BTB domain-containing protein</fullName>
    </recommendedName>
</protein>
<name>R7TZJ3_CAPTE</name>
<evidence type="ECO:0000256" key="2">
    <source>
        <dbReference type="ARBA" id="ARBA00022737"/>
    </source>
</evidence>
<reference evidence="6" key="1">
    <citation type="submission" date="2012-12" db="EMBL/GenBank/DDBJ databases">
        <authorList>
            <person name="Hellsten U."/>
            <person name="Grimwood J."/>
            <person name="Chapman J.A."/>
            <person name="Shapiro H."/>
            <person name="Aerts A."/>
            <person name="Otillar R.P."/>
            <person name="Terry A.Y."/>
            <person name="Boore J.L."/>
            <person name="Simakov O."/>
            <person name="Marletaz F."/>
            <person name="Cho S.-J."/>
            <person name="Edsinger-Gonzales E."/>
            <person name="Havlak P."/>
            <person name="Kuo D.-H."/>
            <person name="Larsson T."/>
            <person name="Lv J."/>
            <person name="Arendt D."/>
            <person name="Savage R."/>
            <person name="Osoegawa K."/>
            <person name="de Jong P."/>
            <person name="Lindberg D.R."/>
            <person name="Seaver E.C."/>
            <person name="Weisblat D.A."/>
            <person name="Putnam N.H."/>
            <person name="Grigoriev I.V."/>
            <person name="Rokhsar D.S."/>
        </authorList>
    </citation>
    <scope>NUCLEOTIDE SEQUENCE</scope>
    <source>
        <strain evidence="6">I ESC-2004</strain>
    </source>
</reference>
<dbReference type="Pfam" id="PF01344">
    <property type="entry name" value="Kelch_1"/>
    <property type="match status" value="2"/>
</dbReference>
<dbReference type="InterPro" id="IPR000210">
    <property type="entry name" value="BTB/POZ_dom"/>
</dbReference>
<dbReference type="STRING" id="283909.R7TZJ3"/>
<dbReference type="SMART" id="SM00612">
    <property type="entry name" value="Kelch"/>
    <property type="match status" value="2"/>
</dbReference>
<dbReference type="SUPFAM" id="SSF117281">
    <property type="entry name" value="Kelch motif"/>
    <property type="match status" value="1"/>
</dbReference>
<evidence type="ECO:0000313" key="5">
    <source>
        <dbReference type="EnsemblMetazoa" id="CapteP197724"/>
    </source>
</evidence>
<dbReference type="Pfam" id="PF00651">
    <property type="entry name" value="BTB"/>
    <property type="match status" value="1"/>
</dbReference>
<dbReference type="Gene3D" id="3.30.710.10">
    <property type="entry name" value="Potassium Channel Kv1.1, Chain A"/>
    <property type="match status" value="1"/>
</dbReference>
<sequence length="478" mass="54399">MDETKVSTTNNALMDNTSMLRVTAQKPPKKVAAGKADSAMTQAISSLSVVFLQMKEADEFVDITLIFGKQRITCHKVILAGMCDYFHRMFLTNMLERGSQEVVLKDISASTGVLLVDYLEMLLLGALKKNVEDFLQSHTDSVNCISILNLARYYDLKTLVAYVRNYLQAHVKEVMETKEMHLLQEIDLIEVLEANASQEENFLFIQKWTRSADGRTNRFDDLMQYFSLSKCNKDFVWSTVLEEKQLKFSTRGKKLIQQFMQSYGSANLLKQPSLAVGDEDGEMWLCTDLNTLQWQPLQQPSFQIKYYSACASPGGFVVSGGRSQNGFNQRECYSYDAKNDNLFVLGGCNDEWVADVHEFDLTQQSWRQQSPMPDICKGGAAVCFNDHVYVVGGRNRSCMRFNPRTNTWPSLQRPPSRHNYGSSLVLNGNIVVFGDLNHEFIEEYSLPTDSWSKWTLKMPQKSKGWAFASRHYIVEGCV</sequence>
<dbReference type="InterPro" id="IPR006652">
    <property type="entry name" value="Kelch_1"/>
</dbReference>
<keyword evidence="1" id="KW-0880">Kelch repeat</keyword>
<evidence type="ECO:0000313" key="4">
    <source>
        <dbReference type="EMBL" id="ELT99067.1"/>
    </source>
</evidence>
<reference evidence="4 6" key="2">
    <citation type="journal article" date="2013" name="Nature">
        <title>Insights into bilaterian evolution from three spiralian genomes.</title>
        <authorList>
            <person name="Simakov O."/>
            <person name="Marletaz F."/>
            <person name="Cho S.J."/>
            <person name="Edsinger-Gonzales E."/>
            <person name="Havlak P."/>
            <person name="Hellsten U."/>
            <person name="Kuo D.H."/>
            <person name="Larsson T."/>
            <person name="Lv J."/>
            <person name="Arendt D."/>
            <person name="Savage R."/>
            <person name="Osoegawa K."/>
            <person name="de Jong P."/>
            <person name="Grimwood J."/>
            <person name="Chapman J.A."/>
            <person name="Shapiro H."/>
            <person name="Aerts A."/>
            <person name="Otillar R.P."/>
            <person name="Terry A.Y."/>
            <person name="Boore J.L."/>
            <person name="Grigoriev I.V."/>
            <person name="Lindberg D.R."/>
            <person name="Seaver E.C."/>
            <person name="Weisblat D.A."/>
            <person name="Putnam N.H."/>
            <person name="Rokhsar D.S."/>
        </authorList>
    </citation>
    <scope>NUCLEOTIDE SEQUENCE</scope>
    <source>
        <strain evidence="4 6">I ESC-2004</strain>
    </source>
</reference>
<organism evidence="4">
    <name type="scientific">Capitella teleta</name>
    <name type="common">Polychaete worm</name>
    <dbReference type="NCBI Taxonomy" id="283909"/>
    <lineage>
        <taxon>Eukaryota</taxon>
        <taxon>Metazoa</taxon>
        <taxon>Spiralia</taxon>
        <taxon>Lophotrochozoa</taxon>
        <taxon>Annelida</taxon>
        <taxon>Polychaeta</taxon>
        <taxon>Sedentaria</taxon>
        <taxon>Scolecida</taxon>
        <taxon>Capitellidae</taxon>
        <taxon>Capitella</taxon>
    </lineage>
</organism>
<dbReference type="HOGENOM" id="CLU_004253_14_0_1"/>
<keyword evidence="6" id="KW-1185">Reference proteome</keyword>
<dbReference type="SMART" id="SM00225">
    <property type="entry name" value="BTB"/>
    <property type="match status" value="1"/>
</dbReference>
<dbReference type="CDD" id="cd14733">
    <property type="entry name" value="BACK"/>
    <property type="match status" value="1"/>
</dbReference>
<dbReference type="PANTHER" id="PTHR24412:SF489">
    <property type="entry name" value="RING FINGER DOMAIN AND KELCH REPEAT-CONTAINING PROTEIN DDB_G0271372"/>
    <property type="match status" value="1"/>
</dbReference>
<dbReference type="OrthoDB" id="8185403at2759"/>
<dbReference type="EMBL" id="KB307246">
    <property type="protein sequence ID" value="ELT99067.1"/>
    <property type="molecule type" value="Genomic_DNA"/>
</dbReference>
<dbReference type="SUPFAM" id="SSF54695">
    <property type="entry name" value="POZ domain"/>
    <property type="match status" value="1"/>
</dbReference>
<dbReference type="Proteomes" id="UP000014760">
    <property type="component" value="Unassembled WGS sequence"/>
</dbReference>
<evidence type="ECO:0000256" key="1">
    <source>
        <dbReference type="ARBA" id="ARBA00022441"/>
    </source>
</evidence>
<dbReference type="PANTHER" id="PTHR24412">
    <property type="entry name" value="KELCH PROTEIN"/>
    <property type="match status" value="1"/>
</dbReference>
<dbReference type="EMBL" id="AMQN01010190">
    <property type="status" value="NOT_ANNOTATED_CDS"/>
    <property type="molecule type" value="Genomic_DNA"/>
</dbReference>